<dbReference type="Gene3D" id="1.10.357.10">
    <property type="entry name" value="Tetracycline Repressor, domain 2"/>
    <property type="match status" value="1"/>
</dbReference>
<evidence type="ECO:0000313" key="6">
    <source>
        <dbReference type="EMBL" id="TGN81914.1"/>
    </source>
</evidence>
<keyword evidence="7" id="KW-1185">Reference proteome</keyword>
<name>A0A4Z1DGD4_9ACTN</name>
<sequence length="186" mass="19438">MDIAMHLFWRQGYTGTSIADLTAAMGINPPSLYATFGNKRALFEEALSRYEKERSRTLTEAMAEPTAREAVLSFLTGTAEAATLPDRPAGCLTVQGGLACGGEDGEIVQLLATSRARTRQALHDRLAQAVTDGDLPPTTDCAALARCVVATAEGLNVEASAGATHPELTAAAEVGARVIPAPEPSL</sequence>
<dbReference type="SUPFAM" id="SSF46689">
    <property type="entry name" value="Homeodomain-like"/>
    <property type="match status" value="1"/>
</dbReference>
<dbReference type="InterPro" id="IPR011075">
    <property type="entry name" value="TetR_C"/>
</dbReference>
<dbReference type="InterPro" id="IPR009057">
    <property type="entry name" value="Homeodomain-like_sf"/>
</dbReference>
<feature type="domain" description="HTH tetR-type" evidence="5">
    <location>
        <begin position="1"/>
        <end position="54"/>
    </location>
</feature>
<dbReference type="InterPro" id="IPR036271">
    <property type="entry name" value="Tet_transcr_reg_TetR-rel_C_sf"/>
</dbReference>
<reference evidence="6 7" key="1">
    <citation type="submission" date="2019-04" db="EMBL/GenBank/DDBJ databases">
        <title>Streptomyces sp. nov. Bv016 isolated from bark of Buahinia variegata.</title>
        <authorList>
            <person name="Kanchanasin P."/>
            <person name="Tanasupawat S."/>
            <person name="Yuki M."/>
            <person name="Kudo T."/>
        </authorList>
    </citation>
    <scope>NUCLEOTIDE SEQUENCE [LARGE SCALE GENOMIC DNA]</scope>
    <source>
        <strain evidence="6 7">Bv016</strain>
    </source>
</reference>
<evidence type="ECO:0000256" key="3">
    <source>
        <dbReference type="ARBA" id="ARBA00023163"/>
    </source>
</evidence>
<accession>A0A4Z1DGD4</accession>
<dbReference type="PANTHER" id="PTHR47506">
    <property type="entry name" value="TRANSCRIPTIONAL REGULATORY PROTEIN"/>
    <property type="match status" value="1"/>
</dbReference>
<evidence type="ECO:0000256" key="2">
    <source>
        <dbReference type="ARBA" id="ARBA00023125"/>
    </source>
</evidence>
<dbReference type="PROSITE" id="PS50977">
    <property type="entry name" value="HTH_TETR_2"/>
    <property type="match status" value="1"/>
</dbReference>
<dbReference type="GO" id="GO:0003677">
    <property type="term" value="F:DNA binding"/>
    <property type="evidence" value="ECO:0007669"/>
    <property type="project" value="UniProtKB-UniRule"/>
</dbReference>
<dbReference type="AlphaFoldDB" id="A0A4Z1DGD4"/>
<gene>
    <name evidence="6" type="ORF">E5083_00220</name>
</gene>
<keyword evidence="3" id="KW-0804">Transcription</keyword>
<organism evidence="6 7">
    <name type="scientific">Streptomyces bauhiniae</name>
    <dbReference type="NCBI Taxonomy" id="2340725"/>
    <lineage>
        <taxon>Bacteria</taxon>
        <taxon>Bacillati</taxon>
        <taxon>Actinomycetota</taxon>
        <taxon>Actinomycetes</taxon>
        <taxon>Kitasatosporales</taxon>
        <taxon>Streptomycetaceae</taxon>
        <taxon>Streptomyces</taxon>
    </lineage>
</organism>
<feature type="DNA-binding region" description="H-T-H motif" evidence="4">
    <location>
        <begin position="17"/>
        <end position="36"/>
    </location>
</feature>
<dbReference type="Pfam" id="PF16925">
    <property type="entry name" value="TetR_C_13"/>
    <property type="match status" value="1"/>
</dbReference>
<evidence type="ECO:0000256" key="1">
    <source>
        <dbReference type="ARBA" id="ARBA00023015"/>
    </source>
</evidence>
<dbReference type="SUPFAM" id="SSF48498">
    <property type="entry name" value="Tetracyclin repressor-like, C-terminal domain"/>
    <property type="match status" value="1"/>
</dbReference>
<comment type="caution">
    <text evidence="6">The sequence shown here is derived from an EMBL/GenBank/DDBJ whole genome shotgun (WGS) entry which is preliminary data.</text>
</comment>
<keyword evidence="2 4" id="KW-0238">DNA-binding</keyword>
<evidence type="ECO:0000256" key="4">
    <source>
        <dbReference type="PROSITE-ProRule" id="PRU00335"/>
    </source>
</evidence>
<evidence type="ECO:0000259" key="5">
    <source>
        <dbReference type="PROSITE" id="PS50977"/>
    </source>
</evidence>
<evidence type="ECO:0000313" key="7">
    <source>
        <dbReference type="Proteomes" id="UP000298159"/>
    </source>
</evidence>
<dbReference type="EMBL" id="SRRT01000001">
    <property type="protein sequence ID" value="TGN81914.1"/>
    <property type="molecule type" value="Genomic_DNA"/>
</dbReference>
<dbReference type="Proteomes" id="UP000298159">
    <property type="component" value="Unassembled WGS sequence"/>
</dbReference>
<dbReference type="InterPro" id="IPR001647">
    <property type="entry name" value="HTH_TetR"/>
</dbReference>
<dbReference type="Pfam" id="PF00440">
    <property type="entry name" value="TetR_N"/>
    <property type="match status" value="1"/>
</dbReference>
<protein>
    <submittedName>
        <fullName evidence="6">TetR/AcrR family transcriptional regulator</fullName>
    </submittedName>
</protein>
<dbReference type="Gene3D" id="1.10.10.60">
    <property type="entry name" value="Homeodomain-like"/>
    <property type="match status" value="1"/>
</dbReference>
<keyword evidence="1" id="KW-0805">Transcription regulation</keyword>
<proteinExistence type="predicted"/>
<dbReference type="PANTHER" id="PTHR47506:SF1">
    <property type="entry name" value="HTH-TYPE TRANSCRIPTIONAL REGULATOR YJDC"/>
    <property type="match status" value="1"/>
</dbReference>